<dbReference type="Proteomes" id="UP001189429">
    <property type="component" value="Unassembled WGS sequence"/>
</dbReference>
<sequence>SIPPLSPPPDACLPPPPREALEETEGDGAEPVRGPEDDFLLLLTHAEQQAQISQVQELAPEERREEGAALREGHCDAGPEVQGGAVDVSGVPDGVLSGFACCRCLTLLQGVGRGSCLNHSRPKGLVGLLSFSLTVFNAHAVIFPCAGGGWGARRENQRGVRARAPNAPGLREPTKVHARCGRVGPECASASVGAREVRKT</sequence>
<dbReference type="EMBL" id="CAUYUJ010004171">
    <property type="protein sequence ID" value="CAK0808430.1"/>
    <property type="molecule type" value="Genomic_DNA"/>
</dbReference>
<feature type="region of interest" description="Disordered" evidence="1">
    <location>
        <begin position="1"/>
        <end position="37"/>
    </location>
</feature>
<feature type="non-terminal residue" evidence="2">
    <location>
        <position position="1"/>
    </location>
</feature>
<reference evidence="2" key="1">
    <citation type="submission" date="2023-10" db="EMBL/GenBank/DDBJ databases">
        <authorList>
            <person name="Chen Y."/>
            <person name="Shah S."/>
            <person name="Dougan E. K."/>
            <person name="Thang M."/>
            <person name="Chan C."/>
        </authorList>
    </citation>
    <scope>NUCLEOTIDE SEQUENCE [LARGE SCALE GENOMIC DNA]</scope>
</reference>
<evidence type="ECO:0000313" key="2">
    <source>
        <dbReference type="EMBL" id="CAK0808430.1"/>
    </source>
</evidence>
<name>A0ABN9QW54_9DINO</name>
<evidence type="ECO:0000313" key="3">
    <source>
        <dbReference type="Proteomes" id="UP001189429"/>
    </source>
</evidence>
<accession>A0ABN9QW54</accession>
<organism evidence="2 3">
    <name type="scientific">Prorocentrum cordatum</name>
    <dbReference type="NCBI Taxonomy" id="2364126"/>
    <lineage>
        <taxon>Eukaryota</taxon>
        <taxon>Sar</taxon>
        <taxon>Alveolata</taxon>
        <taxon>Dinophyceae</taxon>
        <taxon>Prorocentrales</taxon>
        <taxon>Prorocentraceae</taxon>
        <taxon>Prorocentrum</taxon>
    </lineage>
</organism>
<keyword evidence="3" id="KW-1185">Reference proteome</keyword>
<gene>
    <name evidence="2" type="ORF">PCOR1329_LOCUS14039</name>
</gene>
<protein>
    <submittedName>
        <fullName evidence="2">Uncharacterized protein</fullName>
    </submittedName>
</protein>
<proteinExistence type="predicted"/>
<feature type="non-terminal residue" evidence="2">
    <location>
        <position position="200"/>
    </location>
</feature>
<feature type="compositionally biased region" description="Pro residues" evidence="1">
    <location>
        <begin position="1"/>
        <end position="18"/>
    </location>
</feature>
<evidence type="ECO:0000256" key="1">
    <source>
        <dbReference type="SAM" id="MobiDB-lite"/>
    </source>
</evidence>
<comment type="caution">
    <text evidence="2">The sequence shown here is derived from an EMBL/GenBank/DDBJ whole genome shotgun (WGS) entry which is preliminary data.</text>
</comment>